<accession>A0ABD3WF63</accession>
<comment type="caution">
    <text evidence="1">The sequence shown here is derived from an EMBL/GenBank/DDBJ whole genome shotgun (WGS) entry which is preliminary data.</text>
</comment>
<feature type="non-terminal residue" evidence="1">
    <location>
        <position position="125"/>
    </location>
</feature>
<organism evidence="1 2">
    <name type="scientific">Sinanodonta woodiana</name>
    <name type="common">Chinese pond mussel</name>
    <name type="synonym">Anodonta woodiana</name>
    <dbReference type="NCBI Taxonomy" id="1069815"/>
    <lineage>
        <taxon>Eukaryota</taxon>
        <taxon>Metazoa</taxon>
        <taxon>Spiralia</taxon>
        <taxon>Lophotrochozoa</taxon>
        <taxon>Mollusca</taxon>
        <taxon>Bivalvia</taxon>
        <taxon>Autobranchia</taxon>
        <taxon>Heteroconchia</taxon>
        <taxon>Palaeoheterodonta</taxon>
        <taxon>Unionida</taxon>
        <taxon>Unionoidea</taxon>
        <taxon>Unionidae</taxon>
        <taxon>Unioninae</taxon>
        <taxon>Sinanodonta</taxon>
    </lineage>
</organism>
<dbReference type="EMBL" id="JBJQND010000006">
    <property type="protein sequence ID" value="KAL3872569.1"/>
    <property type="molecule type" value="Genomic_DNA"/>
</dbReference>
<name>A0ABD3WF63_SINWO</name>
<proteinExistence type="predicted"/>
<gene>
    <name evidence="1" type="ORF">ACJMK2_035787</name>
</gene>
<protein>
    <submittedName>
        <fullName evidence="1">Uncharacterized protein</fullName>
    </submittedName>
</protein>
<dbReference type="AlphaFoldDB" id="A0ABD3WF63"/>
<evidence type="ECO:0000313" key="1">
    <source>
        <dbReference type="EMBL" id="KAL3872569.1"/>
    </source>
</evidence>
<keyword evidence="2" id="KW-1185">Reference proteome</keyword>
<evidence type="ECO:0000313" key="2">
    <source>
        <dbReference type="Proteomes" id="UP001634394"/>
    </source>
</evidence>
<sequence length="125" mass="14360">MVFDLKTSLPKIVKCPSDRFEPSNRWSNVTVTFCTNVHSECNGQGELEYSPGNETSDRICRCDYKQDYVESNYRERASVGFSKSHTDVQCYKFHCNGTRLQNYSCVEKCPKGMHYPNDSGQCQAF</sequence>
<dbReference type="Proteomes" id="UP001634394">
    <property type="component" value="Unassembled WGS sequence"/>
</dbReference>
<reference evidence="1 2" key="1">
    <citation type="submission" date="2024-11" db="EMBL/GenBank/DDBJ databases">
        <title>Chromosome-level genome assembly of the freshwater bivalve Anodonta woodiana.</title>
        <authorList>
            <person name="Chen X."/>
        </authorList>
    </citation>
    <scope>NUCLEOTIDE SEQUENCE [LARGE SCALE GENOMIC DNA]</scope>
    <source>
        <strain evidence="1">MN2024</strain>
        <tissue evidence="1">Gills</tissue>
    </source>
</reference>